<name>K5CAB6_9BACE</name>
<dbReference type="HOGENOM" id="CLU_3388004_0_0_10"/>
<evidence type="ECO:0000313" key="2">
    <source>
        <dbReference type="Proteomes" id="UP000007995"/>
    </source>
</evidence>
<dbReference type="EMBL" id="AGXW01000012">
    <property type="protein sequence ID" value="EKJ89794.1"/>
    <property type="molecule type" value="Genomic_DNA"/>
</dbReference>
<dbReference type="AlphaFoldDB" id="K5CAB6"/>
<gene>
    <name evidence="1" type="ORF">HMPREF1057_03335</name>
</gene>
<proteinExistence type="predicted"/>
<organism evidence="1 2">
    <name type="scientific">Bacteroides finegoldii CL09T03C10</name>
    <dbReference type="NCBI Taxonomy" id="997888"/>
    <lineage>
        <taxon>Bacteria</taxon>
        <taxon>Pseudomonadati</taxon>
        <taxon>Bacteroidota</taxon>
        <taxon>Bacteroidia</taxon>
        <taxon>Bacteroidales</taxon>
        <taxon>Bacteroidaceae</taxon>
        <taxon>Bacteroides</taxon>
    </lineage>
</organism>
<comment type="caution">
    <text evidence="1">The sequence shown here is derived from an EMBL/GenBank/DDBJ whole genome shotgun (WGS) entry which is preliminary data.</text>
</comment>
<dbReference type="Proteomes" id="UP000007995">
    <property type="component" value="Unassembled WGS sequence"/>
</dbReference>
<protein>
    <submittedName>
        <fullName evidence="1">Uncharacterized protein</fullName>
    </submittedName>
</protein>
<evidence type="ECO:0000313" key="1">
    <source>
        <dbReference type="EMBL" id="EKJ89794.1"/>
    </source>
</evidence>
<reference evidence="1 2" key="1">
    <citation type="submission" date="2012-02" db="EMBL/GenBank/DDBJ databases">
        <title>The Genome Sequence of Bacteroides finegoldii CL09T03C10.</title>
        <authorList>
            <consortium name="The Broad Institute Genome Sequencing Platform"/>
            <person name="Earl A."/>
            <person name="Ward D."/>
            <person name="Feldgarden M."/>
            <person name="Gevers D."/>
            <person name="Zitomersky N.L."/>
            <person name="Coyne M.J."/>
            <person name="Comstock L.E."/>
            <person name="Young S.K."/>
            <person name="Zeng Q."/>
            <person name="Gargeya S."/>
            <person name="Fitzgerald M."/>
            <person name="Haas B."/>
            <person name="Abouelleil A."/>
            <person name="Alvarado L."/>
            <person name="Arachchi H.M."/>
            <person name="Berlin A."/>
            <person name="Chapman S.B."/>
            <person name="Gearin G."/>
            <person name="Goldberg J."/>
            <person name="Griggs A."/>
            <person name="Gujja S."/>
            <person name="Hansen M."/>
            <person name="Heiman D."/>
            <person name="Howarth C."/>
            <person name="Larimer J."/>
            <person name="Lui A."/>
            <person name="MacDonald P.J.P."/>
            <person name="McCowen C."/>
            <person name="Montmayeur A."/>
            <person name="Murphy C."/>
            <person name="Neiman D."/>
            <person name="Pearson M."/>
            <person name="Priest M."/>
            <person name="Roberts A."/>
            <person name="Saif S."/>
            <person name="Shea T."/>
            <person name="Sisk P."/>
            <person name="Stolte C."/>
            <person name="Sykes S."/>
            <person name="Wortman J."/>
            <person name="Nusbaum C."/>
            <person name="Birren B."/>
        </authorList>
    </citation>
    <scope>NUCLEOTIDE SEQUENCE [LARGE SCALE GENOMIC DNA]</scope>
    <source>
        <strain evidence="1 2">CL09T03C10</strain>
    </source>
</reference>
<accession>K5CAB6</accession>
<sequence>MITSDNFEGLIVIAFANSYSKIVMSDKEYLFL</sequence>